<keyword evidence="4" id="KW-1185">Reference proteome</keyword>
<evidence type="ECO:0000313" key="4">
    <source>
        <dbReference type="Proteomes" id="UP000199385"/>
    </source>
</evidence>
<dbReference type="STRING" id="261654.GA0070611_3748"/>
<feature type="compositionally biased region" description="Low complexity" evidence="1">
    <location>
        <begin position="147"/>
        <end position="157"/>
    </location>
</feature>
<evidence type="ECO:0000313" key="3">
    <source>
        <dbReference type="EMBL" id="SBT47493.1"/>
    </source>
</evidence>
<keyword evidence="2" id="KW-0472">Membrane</keyword>
<dbReference type="Proteomes" id="UP000199385">
    <property type="component" value="Chromosome I"/>
</dbReference>
<feature type="transmembrane region" description="Helical" evidence="2">
    <location>
        <begin position="37"/>
        <end position="57"/>
    </location>
</feature>
<organism evidence="3 4">
    <name type="scientific">Micromonospora auratinigra</name>
    <dbReference type="NCBI Taxonomy" id="261654"/>
    <lineage>
        <taxon>Bacteria</taxon>
        <taxon>Bacillati</taxon>
        <taxon>Actinomycetota</taxon>
        <taxon>Actinomycetes</taxon>
        <taxon>Micromonosporales</taxon>
        <taxon>Micromonosporaceae</taxon>
        <taxon>Micromonospora</taxon>
    </lineage>
</organism>
<dbReference type="EMBL" id="LT594323">
    <property type="protein sequence ID" value="SBT47493.1"/>
    <property type="molecule type" value="Genomic_DNA"/>
</dbReference>
<feature type="region of interest" description="Disordered" evidence="1">
    <location>
        <begin position="108"/>
        <end position="187"/>
    </location>
</feature>
<sequence>MKAHRTDLVSFAFGLTFLALALWWLLARILGLTLPPVGWFLAGALVLIGVFGLVGALRSGRHTGRDTAGGQPEATVAAPYLDGTPTTGAPVGPAADEWATDAVTEGTGVAREDRPFDTGPRWSPFPPSFGEAAPDPTGPVTRELPVAGEPAGPAAEPGTRELPAVDASDGPEAGRRTGGDGSERSPG</sequence>
<name>A0A1A8ZUA4_9ACTN</name>
<proteinExistence type="predicted"/>
<keyword evidence="2" id="KW-0812">Transmembrane</keyword>
<accession>A0A1A8ZUA4</accession>
<dbReference type="PATRIC" id="fig|261654.4.peg.3810"/>
<reference evidence="4" key="1">
    <citation type="submission" date="2016-06" db="EMBL/GenBank/DDBJ databases">
        <authorList>
            <person name="Varghese N."/>
            <person name="Submissions Spin"/>
        </authorList>
    </citation>
    <scope>NUCLEOTIDE SEQUENCE [LARGE SCALE GENOMIC DNA]</scope>
    <source>
        <strain evidence="4">DSM 44815</strain>
    </source>
</reference>
<evidence type="ECO:0000256" key="1">
    <source>
        <dbReference type="SAM" id="MobiDB-lite"/>
    </source>
</evidence>
<protein>
    <submittedName>
        <fullName evidence="3">Uncharacterized protein</fullName>
    </submittedName>
</protein>
<evidence type="ECO:0000256" key="2">
    <source>
        <dbReference type="SAM" id="Phobius"/>
    </source>
</evidence>
<dbReference type="AlphaFoldDB" id="A0A1A8ZUA4"/>
<gene>
    <name evidence="3" type="ORF">GA0070611_3748</name>
</gene>
<keyword evidence="2" id="KW-1133">Transmembrane helix</keyword>
<feature type="compositionally biased region" description="Basic and acidic residues" evidence="1">
    <location>
        <begin position="172"/>
        <end position="187"/>
    </location>
</feature>